<sequence length="1178" mass="128440">MFTTTPASDYVALRSTKRDASISPPFAHRTPPRLPSRRKSMRPPSPLKRHTLPAVSMDDDDVFSSPVQMPFSRKGNTPQRKPSLFDADDDGLFLVVPSSAQSRSLIPPSSSPMPLRTPVKQSLNAFQTPAKTVLPPKLSHTTAIGTKRKTNNPSFTTPDNKCMLTPLNITSGDSGDEGFGFNRLAPLSAPRFTVRTPQTKGDTEQHLKKQADSMRKLKLKDRGHSGEESGYDSGAEPKEDEGVRLFISSSTTAKPKKLPGLAVYVGMSLSNDDEVVESMSPGGHINKRRARSRPVSTELLRSVANTPAPNKMDYVPTPICSAKKASSSVAFPSYTGIRGRRTSGSSSSSIEFNSPRSRTRLTSGSAARPRTQSQNPRALNRLTSHSSATLFFGPSIPQTEARPKKRSTDAIKRETVQPSFPPTGRPQYRTRHSYAGEPWRSPKKSDDMDEADLFFSSPPANTSFLLSVAGGSPTKKRRVDTVEMLPRKFRPRDSGVLLDDSDDELFMASSSRGGNLFAASGGNSSSSFSSLQSESDVEPLVTPSLVPGPSSGWPGISIVNVGDDSYHDSHLGDADDEVDAFILRTLTSGNKPSATVPGEPKRVPGTPVKKVKTSHLLERPWQSAVAHKIGFPEFDPPRVGVTGKENKSKPRQSLPAAFPVLGGSVRPRRTAGGLSIDLDNDDEEASPTTRKEVKYDGLGLGRPPVPPFPKTCAPTTKRWLMRRTSSGAFSSGSETATSRNATPTRLLAKDWNTAPQHSPLANTVPLHGSAKSNSTSSTNSPEITSPTLEIAARHGQASKTSTMPPPRKTPVNTAAQRAAKPRAGVLPGSAVRGRMSIPSTEERSGRFEREFIEIDELGQGEFGRVMKARYKASESEMFAVKKSKRFEGVKHRLRLREEVDILKHLSCAAGRAGLGLRHPNVLGYIDSWEEDETLFIQTELCSLGNFSHLLWEYGRAFPRLDEARVWKISAELSDGLRFIHNAGVIHLDLKPANIFITGEGRFKIGDFGMASLWPRPAPADATSASGRASFEREGDKLYLAPEVLQGKYSKAADIFSLGMTILETATNIIVPDQGDAWHRIRHEDFTQVDLSYLSTELVELLKSMLRTDPSLRVDVEHIYTHPVIMRARVSMELARETLGATFQSSALAGAPAGWLESILGYSDEWNGHEDDEAMDLSP</sequence>
<organism evidence="1 2">
    <name type="scientific">Irpex rosettiformis</name>
    <dbReference type="NCBI Taxonomy" id="378272"/>
    <lineage>
        <taxon>Eukaryota</taxon>
        <taxon>Fungi</taxon>
        <taxon>Dikarya</taxon>
        <taxon>Basidiomycota</taxon>
        <taxon>Agaricomycotina</taxon>
        <taxon>Agaricomycetes</taxon>
        <taxon>Polyporales</taxon>
        <taxon>Irpicaceae</taxon>
        <taxon>Irpex</taxon>
    </lineage>
</organism>
<gene>
    <name evidence="1" type="ORF">BDY19DRAFT_882557</name>
</gene>
<reference evidence="1" key="1">
    <citation type="journal article" date="2021" name="Environ. Microbiol.">
        <title>Gene family expansions and transcriptome signatures uncover fungal adaptations to wood decay.</title>
        <authorList>
            <person name="Hage H."/>
            <person name="Miyauchi S."/>
            <person name="Viragh M."/>
            <person name="Drula E."/>
            <person name="Min B."/>
            <person name="Chaduli D."/>
            <person name="Navarro D."/>
            <person name="Favel A."/>
            <person name="Norest M."/>
            <person name="Lesage-Meessen L."/>
            <person name="Balint B."/>
            <person name="Merenyi Z."/>
            <person name="de Eugenio L."/>
            <person name="Morin E."/>
            <person name="Martinez A.T."/>
            <person name="Baldrian P."/>
            <person name="Stursova M."/>
            <person name="Martinez M.J."/>
            <person name="Novotny C."/>
            <person name="Magnuson J.K."/>
            <person name="Spatafora J.W."/>
            <person name="Maurice S."/>
            <person name="Pangilinan J."/>
            <person name="Andreopoulos W."/>
            <person name="LaButti K."/>
            <person name="Hundley H."/>
            <person name="Na H."/>
            <person name="Kuo A."/>
            <person name="Barry K."/>
            <person name="Lipzen A."/>
            <person name="Henrissat B."/>
            <person name="Riley R."/>
            <person name="Ahrendt S."/>
            <person name="Nagy L.G."/>
            <person name="Grigoriev I.V."/>
            <person name="Martin F."/>
            <person name="Rosso M.N."/>
        </authorList>
    </citation>
    <scope>NUCLEOTIDE SEQUENCE</scope>
    <source>
        <strain evidence="1">CBS 384.51</strain>
    </source>
</reference>
<comment type="caution">
    <text evidence="1">The sequence shown here is derived from an EMBL/GenBank/DDBJ whole genome shotgun (WGS) entry which is preliminary data.</text>
</comment>
<proteinExistence type="predicted"/>
<dbReference type="Proteomes" id="UP001055072">
    <property type="component" value="Unassembled WGS sequence"/>
</dbReference>
<evidence type="ECO:0000313" key="2">
    <source>
        <dbReference type="Proteomes" id="UP001055072"/>
    </source>
</evidence>
<keyword evidence="2" id="KW-1185">Reference proteome</keyword>
<protein>
    <submittedName>
        <fullName evidence="1">Uncharacterized protein</fullName>
    </submittedName>
</protein>
<evidence type="ECO:0000313" key="1">
    <source>
        <dbReference type="EMBL" id="KAI0093149.1"/>
    </source>
</evidence>
<name>A0ACB8UFV2_9APHY</name>
<accession>A0ACB8UFV2</accession>
<dbReference type="EMBL" id="MU274902">
    <property type="protein sequence ID" value="KAI0093149.1"/>
    <property type="molecule type" value="Genomic_DNA"/>
</dbReference>